<evidence type="ECO:0000313" key="12">
    <source>
        <dbReference type="Proteomes" id="UP000001420"/>
    </source>
</evidence>
<accession>Q7VEK5</accession>
<comment type="cofactor">
    <cofactor evidence="9">
        <name>[4Fe-4S] cluster</name>
        <dbReference type="ChEBI" id="CHEBI:49883"/>
    </cofactor>
    <text evidence="9">Binds 2 [4Fe-4S] clusters per monomer.</text>
</comment>
<dbReference type="eggNOG" id="COG1600">
    <property type="taxonomic scope" value="Bacteria"/>
</dbReference>
<evidence type="ECO:0000256" key="8">
    <source>
        <dbReference type="ARBA" id="ARBA00023014"/>
    </source>
</evidence>
<dbReference type="Proteomes" id="UP000001420">
    <property type="component" value="Chromosome"/>
</dbReference>
<keyword evidence="9" id="KW-0170">Cobalt</keyword>
<dbReference type="EC" id="1.17.99.6" evidence="9"/>
<reference evidence="11 12" key="1">
    <citation type="journal article" date="2003" name="Proc. Natl. Acad. Sci. U.S.A.">
        <title>Genome sequence of the cyanobacterium Prochlorococcus marinus SS120, a nearly minimal oxyphototrophic genome.</title>
        <authorList>
            <person name="Dufresne A."/>
            <person name="Salanoubat M."/>
            <person name="Partensky F."/>
            <person name="Artiguenave F."/>
            <person name="Axmann I.M."/>
            <person name="Barbe V."/>
            <person name="Duprat S."/>
            <person name="Galperin M.Y."/>
            <person name="Koonin E.V."/>
            <person name="Le Gall F."/>
            <person name="Makarova K.S."/>
            <person name="Ostrowski M."/>
            <person name="Oztas S."/>
            <person name="Robert C."/>
            <person name="Rogozin I.B."/>
            <person name="Scanlan D.J."/>
            <person name="Tandeau de Marsac N."/>
            <person name="Weissenbach J."/>
            <person name="Wincker P."/>
            <person name="Wolf Y.I."/>
            <person name="Hess W.R."/>
        </authorList>
    </citation>
    <scope>NUCLEOTIDE SEQUENCE [LARGE SCALE GENOMIC DNA]</scope>
    <source>
        <strain evidence="12">SARG / CCMP1375 / SS120</strain>
    </source>
</reference>
<comment type="pathway">
    <text evidence="9">tRNA modification; tRNA-queuosine biosynthesis.</text>
</comment>
<feature type="binding site" evidence="9">
    <location>
        <position position="191"/>
    </location>
    <ligand>
        <name>[4Fe-4S] cluster</name>
        <dbReference type="ChEBI" id="CHEBI:49883"/>
        <label>1</label>
    </ligand>
</feature>
<feature type="binding site" evidence="9">
    <location>
        <position position="194"/>
    </location>
    <ligand>
        <name>[4Fe-4S] cluster</name>
        <dbReference type="ChEBI" id="CHEBI:49883"/>
        <label>1</label>
    </ligand>
</feature>
<dbReference type="HOGENOM" id="CLU_030790_0_0_3"/>
<dbReference type="HAMAP" id="MF_00916">
    <property type="entry name" value="QueG"/>
    <property type="match status" value="1"/>
</dbReference>
<dbReference type="STRING" id="167539.Pro_0007"/>
<dbReference type="RefSeq" id="WP_011124162.1">
    <property type="nucleotide sequence ID" value="NC_005042.1"/>
</dbReference>
<feature type="binding site" evidence="9">
    <location>
        <position position="242"/>
    </location>
    <ligand>
        <name>[4Fe-4S] cluster</name>
        <dbReference type="ChEBI" id="CHEBI:49883"/>
        <label>2</label>
    </ligand>
</feature>
<evidence type="ECO:0000256" key="2">
    <source>
        <dbReference type="ARBA" id="ARBA00022490"/>
    </source>
</evidence>
<dbReference type="OrthoDB" id="9784571at2"/>
<dbReference type="PROSITE" id="PS00198">
    <property type="entry name" value="4FE4S_FER_1"/>
    <property type="match status" value="1"/>
</dbReference>
<name>Q7VEK5_PROMA</name>
<feature type="binding site" evidence="9">
    <location>
        <position position="214"/>
    </location>
    <ligand>
        <name>[4Fe-4S] cluster</name>
        <dbReference type="ChEBI" id="CHEBI:49883"/>
        <label>2</label>
    </ligand>
</feature>
<dbReference type="Gene3D" id="3.30.70.20">
    <property type="match status" value="1"/>
</dbReference>
<feature type="binding site" evidence="9">
    <location>
        <position position="198"/>
    </location>
    <ligand>
        <name>[4Fe-4S] cluster</name>
        <dbReference type="ChEBI" id="CHEBI:49883"/>
        <label>2</label>
    </ligand>
</feature>
<feature type="binding site" evidence="9">
    <location>
        <position position="155"/>
    </location>
    <ligand>
        <name>cob(II)alamin</name>
        <dbReference type="ChEBI" id="CHEBI:16304"/>
    </ligand>
</feature>
<keyword evidence="6 9" id="KW-0560">Oxidoreductase</keyword>
<evidence type="ECO:0000256" key="5">
    <source>
        <dbReference type="ARBA" id="ARBA00022785"/>
    </source>
</evidence>
<feature type="binding site" evidence="9">
    <location>
        <begin position="242"/>
        <end position="243"/>
    </location>
    <ligand>
        <name>cob(II)alamin</name>
        <dbReference type="ChEBI" id="CHEBI:16304"/>
    </ligand>
</feature>
<comment type="catalytic activity">
    <reaction evidence="9">
        <text>epoxyqueuosine(34) in tRNA + AH2 = queuosine(34) in tRNA + A + H2O</text>
        <dbReference type="Rhea" id="RHEA:32159"/>
        <dbReference type="Rhea" id="RHEA-COMP:18571"/>
        <dbReference type="Rhea" id="RHEA-COMP:18582"/>
        <dbReference type="ChEBI" id="CHEBI:13193"/>
        <dbReference type="ChEBI" id="CHEBI:15377"/>
        <dbReference type="ChEBI" id="CHEBI:17499"/>
        <dbReference type="ChEBI" id="CHEBI:194431"/>
        <dbReference type="ChEBI" id="CHEBI:194443"/>
        <dbReference type="EC" id="1.17.99.6"/>
    </reaction>
</comment>
<dbReference type="InterPro" id="IPR004453">
    <property type="entry name" value="QueG"/>
</dbReference>
<feature type="binding site" evidence="9">
    <location>
        <position position="249"/>
    </location>
    <ligand>
        <name>[4Fe-4S] cluster</name>
        <dbReference type="ChEBI" id="CHEBI:49883"/>
        <label>1</label>
    </ligand>
</feature>
<feature type="binding site" evidence="9">
    <location>
        <position position="245"/>
    </location>
    <ligand>
        <name>[4Fe-4S] cluster</name>
        <dbReference type="ChEBI" id="CHEBI:49883"/>
        <label>2</label>
    </ligand>
</feature>
<dbReference type="AlphaFoldDB" id="Q7VEK5"/>
<keyword evidence="2 9" id="KW-0963">Cytoplasm</keyword>
<feature type="binding site" evidence="9">
    <location>
        <position position="284"/>
    </location>
    <ligand>
        <name>tRNA</name>
        <dbReference type="ChEBI" id="CHEBI:17843"/>
    </ligand>
</feature>
<evidence type="ECO:0000256" key="9">
    <source>
        <dbReference type="HAMAP-Rule" id="MF_00916"/>
    </source>
</evidence>
<feature type="binding site" evidence="9">
    <location>
        <position position="62"/>
    </location>
    <ligand>
        <name>cob(II)alamin</name>
        <dbReference type="ChEBI" id="CHEBI:16304"/>
    </ligand>
</feature>
<evidence type="ECO:0000256" key="6">
    <source>
        <dbReference type="ARBA" id="ARBA00023002"/>
    </source>
</evidence>
<evidence type="ECO:0000259" key="10">
    <source>
        <dbReference type="PROSITE" id="PS51379"/>
    </source>
</evidence>
<keyword evidence="9" id="KW-0846">Cobalamin</keyword>
<dbReference type="GO" id="GO:0046872">
    <property type="term" value="F:metal ion binding"/>
    <property type="evidence" value="ECO:0007669"/>
    <property type="project" value="UniProtKB-KW"/>
</dbReference>
<dbReference type="PROSITE" id="PS51379">
    <property type="entry name" value="4FE4S_FER_2"/>
    <property type="match status" value="1"/>
</dbReference>
<dbReference type="SUPFAM" id="SSF54862">
    <property type="entry name" value="4Fe-4S ferredoxins"/>
    <property type="match status" value="1"/>
</dbReference>
<dbReference type="PANTHER" id="PTHR30002">
    <property type="entry name" value="EPOXYQUEUOSINE REDUCTASE"/>
    <property type="match status" value="1"/>
</dbReference>
<feature type="active site" description="Proton donor" evidence="9">
    <location>
        <position position="134"/>
    </location>
</feature>
<evidence type="ECO:0000313" key="11">
    <source>
        <dbReference type="EMBL" id="AAP99053.1"/>
    </source>
</evidence>
<feature type="binding site" evidence="9">
    <location>
        <position position="188"/>
    </location>
    <ligand>
        <name>[4Fe-4S] cluster</name>
        <dbReference type="ChEBI" id="CHEBI:49883"/>
        <label>1</label>
    </ligand>
</feature>
<keyword evidence="4 9" id="KW-0479">Metal-binding</keyword>
<comment type="function">
    <text evidence="9">Catalyzes the conversion of epoxyqueuosine (oQ) to queuosine (Q), which is a hypermodified base found in the wobble positions of tRNA(Asp), tRNA(Asn), tRNA(His) and tRNA(Tyr).</text>
</comment>
<comment type="subunit">
    <text evidence="9">Monomer.</text>
</comment>
<feature type="binding site" evidence="9">
    <location>
        <position position="169"/>
    </location>
    <ligand>
        <name>cob(II)alamin</name>
        <dbReference type="ChEBI" id="CHEBI:16304"/>
    </ligand>
</feature>
<comment type="similarity">
    <text evidence="9">Belongs to the QueG family.</text>
</comment>
<dbReference type="GO" id="GO:0008616">
    <property type="term" value="P:tRNA queuosine(34) biosynthetic process"/>
    <property type="evidence" value="ECO:0007669"/>
    <property type="project" value="UniProtKB-UniRule"/>
</dbReference>
<gene>
    <name evidence="9" type="primary">queG</name>
    <name evidence="11" type="ordered locus">Pro_0007</name>
</gene>
<dbReference type="KEGG" id="pma:Pro_0007"/>
<keyword evidence="8 9" id="KW-0411">Iron-sulfur</keyword>
<keyword evidence="7 9" id="KW-0408">Iron</keyword>
<dbReference type="Pfam" id="PF13484">
    <property type="entry name" value="Fer4_16"/>
    <property type="match status" value="1"/>
</dbReference>
<dbReference type="GO" id="GO:0052693">
    <property type="term" value="F:epoxyqueuosine reductase activity"/>
    <property type="evidence" value="ECO:0007669"/>
    <property type="project" value="UniProtKB-UniRule"/>
</dbReference>
<feature type="domain" description="4Fe-4S ferredoxin-type" evidence="10">
    <location>
        <begin position="179"/>
        <end position="208"/>
    </location>
</feature>
<keyword evidence="3 9" id="KW-0819">tRNA processing</keyword>
<evidence type="ECO:0000256" key="1">
    <source>
        <dbReference type="ARBA" id="ARBA00022485"/>
    </source>
</evidence>
<dbReference type="NCBIfam" id="TIGR00276">
    <property type="entry name" value="tRNA epoxyqueuosine(34) reductase QueG"/>
    <property type="match status" value="1"/>
</dbReference>
<organism evidence="11 12">
    <name type="scientific">Prochlorococcus marinus (strain SARG / CCMP1375 / SS120)</name>
    <dbReference type="NCBI Taxonomy" id="167539"/>
    <lineage>
        <taxon>Bacteria</taxon>
        <taxon>Bacillati</taxon>
        <taxon>Cyanobacteriota</taxon>
        <taxon>Cyanophyceae</taxon>
        <taxon>Synechococcales</taxon>
        <taxon>Prochlorococcaceae</taxon>
        <taxon>Prochlorococcus</taxon>
    </lineage>
</organism>
<dbReference type="GO" id="GO:0031419">
    <property type="term" value="F:cobalamin binding"/>
    <property type="evidence" value="ECO:0007669"/>
    <property type="project" value="UniProtKB-KW"/>
</dbReference>
<proteinExistence type="inferred from homology"/>
<comment type="subcellular location">
    <subcellularLocation>
        <location evidence="9">Cytoplasm</location>
    </subcellularLocation>
</comment>
<evidence type="ECO:0000256" key="4">
    <source>
        <dbReference type="ARBA" id="ARBA00022723"/>
    </source>
</evidence>
<evidence type="ECO:0000256" key="3">
    <source>
        <dbReference type="ARBA" id="ARBA00022694"/>
    </source>
</evidence>
<dbReference type="GO" id="GO:0051539">
    <property type="term" value="F:4 iron, 4 sulfur cluster binding"/>
    <property type="evidence" value="ECO:0007669"/>
    <property type="project" value="UniProtKB-KW"/>
</dbReference>
<dbReference type="InterPro" id="IPR017896">
    <property type="entry name" value="4Fe4S_Fe-S-bd"/>
</dbReference>
<dbReference type="InterPro" id="IPR017900">
    <property type="entry name" value="4Fe4S_Fe_S_CS"/>
</dbReference>
<comment type="caution">
    <text evidence="9">Lacks conserved residue(s) required for the propagation of feature annotation.</text>
</comment>
<dbReference type="InterPro" id="IPR013542">
    <property type="entry name" value="QueG_DUF1730"/>
</dbReference>
<keyword evidence="12" id="KW-1185">Reference proteome</keyword>
<dbReference type="PANTHER" id="PTHR30002:SF4">
    <property type="entry name" value="EPOXYQUEUOSINE REDUCTASE"/>
    <property type="match status" value="1"/>
</dbReference>
<protein>
    <recommendedName>
        <fullName evidence="9">Epoxyqueuosine reductase</fullName>
        <ecNumber evidence="9">1.17.99.6</ecNumber>
    </recommendedName>
    <alternativeName>
        <fullName evidence="9">Queuosine biosynthesis protein QueG</fullName>
    </alternativeName>
</protein>
<dbReference type="GO" id="GO:0005737">
    <property type="term" value="C:cytoplasm"/>
    <property type="evidence" value="ECO:0007669"/>
    <property type="project" value="UniProtKB-SubCell"/>
</dbReference>
<sequence length="320" mass="36898">MAESQDELSYSLKREAEKKGFQPVGIARITKSKRIKLRTDALERWIEAGHHADMNWMKAPARIEAEKLLYGVKSVLVVGLNYFTIPENKKPNQLLIGRYAQGNDYHKVIEKRLKEIGKWLQTKRPDSKWKICVDSKPLLEKAWAEEAGLGWIGKNSNLINSKQGSWMVLGNLLSTEELIPDKPSESLCGKCQKCIEACPTKAIVEPFVIDSRKCIAYHNIENRNKDIPIEIQKAMGLWIAGCDICQEICPWNQQKIPISLDPDTQPKEWILDLTAKQAKEWDDKNWQKKLKGSSLKRIKPWMWRRNANYILKNNKFNSSK</sequence>
<keyword evidence="5 9" id="KW-0671">Queuosine biosynthesis</keyword>
<feature type="binding site" evidence="9">
    <location>
        <position position="134"/>
    </location>
    <ligand>
        <name>cob(II)alamin</name>
        <dbReference type="ChEBI" id="CHEBI:16304"/>
    </ligand>
</feature>
<dbReference type="UniPathway" id="UPA00392"/>
<comment type="cofactor">
    <cofactor evidence="9">
        <name>cob(II)alamin</name>
        <dbReference type="ChEBI" id="CHEBI:16304"/>
    </cofactor>
</comment>
<dbReference type="PATRIC" id="fig|167539.5.peg.7"/>
<evidence type="ECO:0000256" key="7">
    <source>
        <dbReference type="ARBA" id="ARBA00023004"/>
    </source>
</evidence>
<feature type="binding site" evidence="9">
    <location>
        <position position="158"/>
    </location>
    <ligand>
        <name>cob(II)alamin</name>
        <dbReference type="ChEBI" id="CHEBI:16304"/>
    </ligand>
</feature>
<keyword evidence="1 9" id="KW-0004">4Fe-4S</keyword>
<dbReference type="Pfam" id="PF08331">
    <property type="entry name" value="QueG_DUF1730"/>
    <property type="match status" value="1"/>
</dbReference>
<dbReference type="EMBL" id="AE017126">
    <property type="protein sequence ID" value="AAP99053.1"/>
    <property type="molecule type" value="Genomic_DNA"/>
</dbReference>
<dbReference type="EnsemblBacteria" id="AAP99053">
    <property type="protein sequence ID" value="AAP99053"/>
    <property type="gene ID" value="Pro_0007"/>
</dbReference>